<accession>A0ABV2QAW6</accession>
<keyword evidence="1" id="KW-1133">Transmembrane helix</keyword>
<name>A0ABV2QAW6_9BURK</name>
<sequence>MGVGNQLGPVPARWSGMAAWVAVGALVATLSPLAVQASLSAGNLTMLYSGTAPFDSDNAAGNDADSTNNVIRSNDRVGYRFFYQTTGGDANTQVVFTAPAGARWSYMPTGCGPGSSIAGLVLTCRLGDLPNPQTQSIDFEMNAGARTQGATVAPPTAVFTSDQTPTPPAYIPPPTLTGSAAPRWDVVKRTAGYGHVFRVDSGPGGAPGYILPYNIMVQAQDYQSRGGDGSLKGLAPLTSTVVINDTLPTANARIMDYPNPYQATACTGHPSGFNQYLSSIADSGPSSSTSTVHVANGGSCAVTQTGQTATLTLTGVDSSLTHRPSTFSGDAIPTSDIRTTTIISKNLYVWIPQSDVPPDGNVFDIVNTVPATTFTSQDGAQTYTEPNTSNNSATYGLRNGGAGTIGKLSVPWHYDTPGMPVGPTDAPGGVPTGFADAVNTTVVGSRWRPRVTLNNATTMPFTNLLVCDYFDNARQNLIETAPGVRVSVIAQEVAPSAGAPRPVIPATNYVIEYGTGGALDPNGQWVSVGASNSAQYQARCNDLGVTWTVDPTTFPDGWDDVTRIRVRYVGAGGLPAGATITMRYGVELRSTWRYTTNVVAPTAVAGTYPAGSQIVPDDSFYGNANYRVFNTATATADGWTTQPTAAVSVGIRRPSVFNSIRKISLSPVQTSPDPVGIGQTVKYQLTVYSRNIGYPGPETLTVTDVLPPGLSYVPGSSMYTPNTNQNGTVISSGYRGGLPGTLAGEPLVTAGAAGCPTCTTVVWTINDTQPALSFDNADENSRLGAIQFDAVVGVVASGTQLLNSSTMDSEHDYAGDCTYQGPATGFGGAGCLKASHKSLLVSAPPGFYLAKTTPSPTRPINSTIDFNLALTGIGGDVTNARWIDILPYNGDAGIRTTAGSNFTGTLALSSVTAPPGVTITYTKVGPGSLNPDPSHASNATLGSTWCAGLSGGTCPASLAEVTALRFEAAALTSGAVYNVDISLQATGNGGGGNYINNFRALGTLSGTSPVLVSQDARVDVASVIHVVTGTAGPGGSIGPGSQEVADGNTATLAITPDAGYEVDEITTTCSGGTAANASYTTLPVYADCNVHVTFKKKEVAMIAPVPTLGQAGLMLLSLTLVGAGAVRRRGQRLN</sequence>
<organism evidence="4 5">
    <name type="scientific">Ottowia thiooxydans</name>
    <dbReference type="NCBI Taxonomy" id="219182"/>
    <lineage>
        <taxon>Bacteria</taxon>
        <taxon>Pseudomonadati</taxon>
        <taxon>Pseudomonadota</taxon>
        <taxon>Betaproteobacteria</taxon>
        <taxon>Burkholderiales</taxon>
        <taxon>Comamonadaceae</taxon>
        <taxon>Ottowia</taxon>
    </lineage>
</organism>
<evidence type="ECO:0000313" key="4">
    <source>
        <dbReference type="EMBL" id="MET4578179.1"/>
    </source>
</evidence>
<protein>
    <submittedName>
        <fullName evidence="4">Repeat protein (TIGR01451 family)</fullName>
    </submittedName>
</protein>
<dbReference type="NCBIfam" id="TIGR04174">
    <property type="entry name" value="IPTL_CTERM"/>
    <property type="match status" value="1"/>
</dbReference>
<evidence type="ECO:0000259" key="2">
    <source>
        <dbReference type="Pfam" id="PF18203"/>
    </source>
</evidence>
<feature type="domain" description="IPTL-CTERM protein sorting" evidence="2">
    <location>
        <begin position="1103"/>
        <end position="1129"/>
    </location>
</feature>
<dbReference type="Pfam" id="PF18998">
    <property type="entry name" value="Flg_new_2"/>
    <property type="match status" value="1"/>
</dbReference>
<dbReference type="Pfam" id="PF18203">
    <property type="entry name" value="IPTL-CTERM"/>
    <property type="match status" value="1"/>
</dbReference>
<gene>
    <name evidence="4" type="ORF">ABIE13_003295</name>
</gene>
<feature type="domain" description="Bacterial repeat" evidence="3">
    <location>
        <begin position="1026"/>
        <end position="1097"/>
    </location>
</feature>
<evidence type="ECO:0000313" key="5">
    <source>
        <dbReference type="Proteomes" id="UP001549320"/>
    </source>
</evidence>
<keyword evidence="5" id="KW-1185">Reference proteome</keyword>
<evidence type="ECO:0000256" key="1">
    <source>
        <dbReference type="SAM" id="Phobius"/>
    </source>
</evidence>
<proteinExistence type="predicted"/>
<dbReference type="RefSeq" id="WP_354445202.1">
    <property type="nucleotide sequence ID" value="NZ_JBEPSH010000006.1"/>
</dbReference>
<dbReference type="EMBL" id="JBEPSH010000006">
    <property type="protein sequence ID" value="MET4578179.1"/>
    <property type="molecule type" value="Genomic_DNA"/>
</dbReference>
<evidence type="ECO:0000259" key="3">
    <source>
        <dbReference type="Pfam" id="PF18998"/>
    </source>
</evidence>
<dbReference type="InterPro" id="IPR044060">
    <property type="entry name" value="Bacterial_rp_domain"/>
</dbReference>
<comment type="caution">
    <text evidence="4">The sequence shown here is derived from an EMBL/GenBank/DDBJ whole genome shotgun (WGS) entry which is preliminary data.</text>
</comment>
<keyword evidence="1" id="KW-0472">Membrane</keyword>
<dbReference type="Proteomes" id="UP001549320">
    <property type="component" value="Unassembled WGS sequence"/>
</dbReference>
<keyword evidence="1" id="KW-0812">Transmembrane</keyword>
<dbReference type="InterPro" id="IPR026442">
    <property type="entry name" value="IPTL_CTERM"/>
</dbReference>
<reference evidence="4 5" key="1">
    <citation type="submission" date="2024-06" db="EMBL/GenBank/DDBJ databases">
        <title>Sorghum-associated microbial communities from plants grown in Nebraska, USA.</title>
        <authorList>
            <person name="Schachtman D."/>
        </authorList>
    </citation>
    <scope>NUCLEOTIDE SEQUENCE [LARGE SCALE GENOMIC DNA]</scope>
    <source>
        <strain evidence="4 5">2709</strain>
    </source>
</reference>
<feature type="transmembrane region" description="Helical" evidence="1">
    <location>
        <begin position="1108"/>
        <end position="1126"/>
    </location>
</feature>